<feature type="compositionally biased region" description="Polar residues" evidence="1">
    <location>
        <begin position="294"/>
        <end position="306"/>
    </location>
</feature>
<feature type="region of interest" description="Disordered" evidence="1">
    <location>
        <begin position="476"/>
        <end position="523"/>
    </location>
</feature>
<dbReference type="SMART" id="SM00240">
    <property type="entry name" value="FHA"/>
    <property type="match status" value="1"/>
</dbReference>
<dbReference type="EMBL" id="NAJM01000002">
    <property type="protein sequence ID" value="RVX75562.1"/>
    <property type="molecule type" value="Genomic_DNA"/>
</dbReference>
<organism evidence="4 5">
    <name type="scientific">Exophiala mesophila</name>
    <name type="common">Black yeast-like fungus</name>
    <dbReference type="NCBI Taxonomy" id="212818"/>
    <lineage>
        <taxon>Eukaryota</taxon>
        <taxon>Fungi</taxon>
        <taxon>Dikarya</taxon>
        <taxon>Ascomycota</taxon>
        <taxon>Pezizomycotina</taxon>
        <taxon>Eurotiomycetes</taxon>
        <taxon>Chaetothyriomycetidae</taxon>
        <taxon>Chaetothyriales</taxon>
        <taxon>Herpotrichiellaceae</taxon>
        <taxon>Exophiala</taxon>
    </lineage>
</organism>
<feature type="region of interest" description="Disordered" evidence="1">
    <location>
        <begin position="371"/>
        <end position="392"/>
    </location>
</feature>
<dbReference type="GO" id="GO:0005737">
    <property type="term" value="C:cytoplasm"/>
    <property type="evidence" value="ECO:0007669"/>
    <property type="project" value="TreeGrafter"/>
</dbReference>
<proteinExistence type="predicted"/>
<evidence type="ECO:0000313" key="4">
    <source>
        <dbReference type="EMBL" id="RVX75562.1"/>
    </source>
</evidence>
<gene>
    <name evidence="4" type="ORF">B0A52_00915</name>
</gene>
<dbReference type="InterPro" id="IPR051176">
    <property type="entry name" value="Cent_Immune-Sig_Mod"/>
</dbReference>
<dbReference type="Gene3D" id="2.60.200.20">
    <property type="match status" value="1"/>
</dbReference>
<dbReference type="Pfam" id="PF00498">
    <property type="entry name" value="FHA"/>
    <property type="match status" value="1"/>
</dbReference>
<dbReference type="PANTHER" id="PTHR15715:SF37">
    <property type="entry name" value="LD47843P"/>
    <property type="match status" value="1"/>
</dbReference>
<evidence type="ECO:0000256" key="2">
    <source>
        <dbReference type="SAM" id="Phobius"/>
    </source>
</evidence>
<dbReference type="InterPro" id="IPR000253">
    <property type="entry name" value="FHA_dom"/>
</dbReference>
<dbReference type="PROSITE" id="PS50006">
    <property type="entry name" value="FHA_DOMAIN"/>
    <property type="match status" value="1"/>
</dbReference>
<protein>
    <recommendedName>
        <fullName evidence="3">FHA domain-containing protein</fullName>
    </recommendedName>
</protein>
<dbReference type="AlphaFoldDB" id="A0A438NIJ5"/>
<keyword evidence="2" id="KW-0472">Membrane</keyword>
<dbReference type="SUPFAM" id="SSF49879">
    <property type="entry name" value="SMAD/FHA domain"/>
    <property type="match status" value="1"/>
</dbReference>
<feature type="compositionally biased region" description="Basic and acidic residues" evidence="1">
    <location>
        <begin position="182"/>
        <end position="202"/>
    </location>
</feature>
<evidence type="ECO:0000313" key="5">
    <source>
        <dbReference type="Proteomes" id="UP000288859"/>
    </source>
</evidence>
<evidence type="ECO:0000259" key="3">
    <source>
        <dbReference type="PROSITE" id="PS50006"/>
    </source>
</evidence>
<dbReference type="OrthoDB" id="4096268at2759"/>
<dbReference type="PANTHER" id="PTHR15715">
    <property type="entry name" value="CENTROSOMAL PROTEIN OF 170 KDA"/>
    <property type="match status" value="1"/>
</dbReference>
<feature type="compositionally biased region" description="Polar residues" evidence="1">
    <location>
        <begin position="338"/>
        <end position="349"/>
    </location>
</feature>
<sequence length="599" mass="65299">MAEGDLSATLTLRNTDPLDTIPDRVIVLTAPNWQIKIGRGSTNGDPDLQPSEQNAYFDSRVMSRHHAIITADPDKRQFIIEDIGSMHGTYCNSRRLKSNIPEPIYNEDTLVFGSDVTRGTSSFNAVQVLVTAYWSDTGDFTQPLTRIKPDLLSAPLPSSGWPVPQPRNTFSADYTDDDNDGDDHADIHVRHMEQDSHADIRFEGNPASSETGYFPIEDDDEVEVVEVIKDSIRSPSVEVVIPPPYNESIADSEYPDSDGAFSIDEPQSSPLATSDEDEAHKSAKVKFTSLDSPSDALQFTSTSSISRVERSDRDTVSMAHTSDEIAATNHIDADVARQSVQPRPATSGSHAPADIIMHDNSHVDQGYLAPPFAQDGLRAPSPSDAALAKPRPAVQDNQPFLRIDPFTGNIHPPTLPPLSRTGWAGHNSILYDPLPPPTTYSYPYELSGPGSHCSFFTGPLPDLDAASRFDMNDNKVRYQGPQRSKRKAHEISGDEYHGPSLTQASSSSDSSTRAVAGDEEEISPAEVTIPINHTTAHVEVEQTGDDYPQKKVKIDPSLTQQHNRGKTFFKYAAATMAGFAIGTASTIVGLASLPQDYFA</sequence>
<feature type="region of interest" description="Disordered" evidence="1">
    <location>
        <begin position="294"/>
        <end position="353"/>
    </location>
</feature>
<name>A0A438NIJ5_EXOME</name>
<dbReference type="Proteomes" id="UP000288859">
    <property type="component" value="Unassembled WGS sequence"/>
</dbReference>
<reference evidence="4 5" key="1">
    <citation type="submission" date="2017-03" db="EMBL/GenBank/DDBJ databases">
        <title>Genomes of endolithic fungi from Antarctica.</title>
        <authorList>
            <person name="Coleine C."/>
            <person name="Masonjones S."/>
            <person name="Stajich J.E."/>
        </authorList>
    </citation>
    <scope>NUCLEOTIDE SEQUENCE [LARGE SCALE GENOMIC DNA]</scope>
    <source>
        <strain evidence="4 5">CCFEE 6314</strain>
    </source>
</reference>
<keyword evidence="2" id="KW-0812">Transmembrane</keyword>
<accession>A0A438NIJ5</accession>
<comment type="caution">
    <text evidence="4">The sequence shown here is derived from an EMBL/GenBank/DDBJ whole genome shotgun (WGS) entry which is preliminary data.</text>
</comment>
<feature type="transmembrane region" description="Helical" evidence="2">
    <location>
        <begin position="568"/>
        <end position="593"/>
    </location>
</feature>
<feature type="region of interest" description="Disordered" evidence="1">
    <location>
        <begin position="242"/>
        <end position="280"/>
    </location>
</feature>
<feature type="domain" description="FHA" evidence="3">
    <location>
        <begin position="35"/>
        <end position="96"/>
    </location>
</feature>
<dbReference type="VEuPathDB" id="FungiDB:PV10_00390"/>
<feature type="region of interest" description="Disordered" evidence="1">
    <location>
        <begin position="156"/>
        <end position="214"/>
    </location>
</feature>
<dbReference type="InterPro" id="IPR008984">
    <property type="entry name" value="SMAD_FHA_dom_sf"/>
</dbReference>
<evidence type="ECO:0000256" key="1">
    <source>
        <dbReference type="SAM" id="MobiDB-lite"/>
    </source>
</evidence>
<keyword evidence="2" id="KW-1133">Transmembrane helix</keyword>